<evidence type="ECO:0000313" key="2">
    <source>
        <dbReference type="Proteomes" id="UP000828390"/>
    </source>
</evidence>
<proteinExistence type="predicted"/>
<comment type="caution">
    <text evidence="1">The sequence shown here is derived from an EMBL/GenBank/DDBJ whole genome shotgun (WGS) entry which is preliminary data.</text>
</comment>
<reference evidence="1" key="1">
    <citation type="journal article" date="2019" name="bioRxiv">
        <title>The Genome of the Zebra Mussel, Dreissena polymorpha: A Resource for Invasive Species Research.</title>
        <authorList>
            <person name="McCartney M.A."/>
            <person name="Auch B."/>
            <person name="Kono T."/>
            <person name="Mallez S."/>
            <person name="Zhang Y."/>
            <person name="Obille A."/>
            <person name="Becker A."/>
            <person name="Abrahante J.E."/>
            <person name="Garbe J."/>
            <person name="Badalamenti J.P."/>
            <person name="Herman A."/>
            <person name="Mangelson H."/>
            <person name="Liachko I."/>
            <person name="Sullivan S."/>
            <person name="Sone E.D."/>
            <person name="Koren S."/>
            <person name="Silverstein K.A.T."/>
            <person name="Beckman K.B."/>
            <person name="Gohl D.M."/>
        </authorList>
    </citation>
    <scope>NUCLEOTIDE SEQUENCE</scope>
    <source>
        <strain evidence="1">Duluth1</strain>
        <tissue evidence="1">Whole animal</tissue>
    </source>
</reference>
<evidence type="ECO:0000313" key="1">
    <source>
        <dbReference type="EMBL" id="KAH3827558.1"/>
    </source>
</evidence>
<dbReference type="Proteomes" id="UP000828390">
    <property type="component" value="Unassembled WGS sequence"/>
</dbReference>
<name>A0A9D4H2R9_DREPO</name>
<keyword evidence="2" id="KW-1185">Reference proteome</keyword>
<dbReference type="AlphaFoldDB" id="A0A9D4H2R9"/>
<accession>A0A9D4H2R9</accession>
<reference evidence="1" key="2">
    <citation type="submission" date="2020-11" db="EMBL/GenBank/DDBJ databases">
        <authorList>
            <person name="McCartney M.A."/>
            <person name="Auch B."/>
            <person name="Kono T."/>
            <person name="Mallez S."/>
            <person name="Becker A."/>
            <person name="Gohl D.M."/>
            <person name="Silverstein K.A.T."/>
            <person name="Koren S."/>
            <person name="Bechman K.B."/>
            <person name="Herman A."/>
            <person name="Abrahante J.E."/>
            <person name="Garbe J."/>
        </authorList>
    </citation>
    <scope>NUCLEOTIDE SEQUENCE</scope>
    <source>
        <strain evidence="1">Duluth1</strain>
        <tissue evidence="1">Whole animal</tissue>
    </source>
</reference>
<sequence>MTYVVPANVFQEFSSVDMFSLEGGAIDEVDPNAMAGLEPLRAGTHRPPRPQGRFKLLYTRFLAQAMPPGFLFNWKDLQHVSLVVGNMKSRPYSQDFNRTPRFVVTQSYQWRN</sequence>
<gene>
    <name evidence="1" type="ORF">DPMN_129495</name>
</gene>
<protein>
    <submittedName>
        <fullName evidence="1">Uncharacterized protein</fullName>
    </submittedName>
</protein>
<organism evidence="1 2">
    <name type="scientific">Dreissena polymorpha</name>
    <name type="common">Zebra mussel</name>
    <name type="synonym">Mytilus polymorpha</name>
    <dbReference type="NCBI Taxonomy" id="45954"/>
    <lineage>
        <taxon>Eukaryota</taxon>
        <taxon>Metazoa</taxon>
        <taxon>Spiralia</taxon>
        <taxon>Lophotrochozoa</taxon>
        <taxon>Mollusca</taxon>
        <taxon>Bivalvia</taxon>
        <taxon>Autobranchia</taxon>
        <taxon>Heteroconchia</taxon>
        <taxon>Euheterodonta</taxon>
        <taxon>Imparidentia</taxon>
        <taxon>Neoheterodontei</taxon>
        <taxon>Myida</taxon>
        <taxon>Dreissenoidea</taxon>
        <taxon>Dreissenidae</taxon>
        <taxon>Dreissena</taxon>
    </lineage>
</organism>
<dbReference type="EMBL" id="JAIWYP010000005">
    <property type="protein sequence ID" value="KAH3827558.1"/>
    <property type="molecule type" value="Genomic_DNA"/>
</dbReference>